<dbReference type="NCBIfam" id="NF040815">
    <property type="entry name" value="recomb_XerA_Arch"/>
    <property type="match status" value="1"/>
</dbReference>
<evidence type="ECO:0000256" key="8">
    <source>
        <dbReference type="ARBA" id="ARBA00023125"/>
    </source>
</evidence>
<keyword evidence="8 11" id="KW-0238">DNA-binding</keyword>
<keyword evidence="9 11" id="KW-0233">DNA recombination</keyword>
<proteinExistence type="inferred from homology"/>
<feature type="active site" evidence="11">
    <location>
        <position position="170"/>
    </location>
</feature>
<dbReference type="SUPFAM" id="SSF56349">
    <property type="entry name" value="DNA breaking-rejoining enzymes"/>
    <property type="match status" value="1"/>
</dbReference>
<dbReference type="EMBL" id="MNYI01000017">
    <property type="protein sequence ID" value="OIP43429.1"/>
    <property type="molecule type" value="Genomic_DNA"/>
</dbReference>
<dbReference type="Gene3D" id="1.10.443.10">
    <property type="entry name" value="Intergrase catalytic core"/>
    <property type="match status" value="1"/>
</dbReference>
<dbReference type="NCBIfam" id="NF001399">
    <property type="entry name" value="PRK00283.1"/>
    <property type="match status" value="1"/>
</dbReference>
<dbReference type="GO" id="GO:0051301">
    <property type="term" value="P:cell division"/>
    <property type="evidence" value="ECO:0007669"/>
    <property type="project" value="UniProtKB-UniRule"/>
</dbReference>
<name>A0A1J5E521_9BACT</name>
<dbReference type="InterPro" id="IPR013762">
    <property type="entry name" value="Integrase-like_cat_sf"/>
</dbReference>
<comment type="similarity">
    <text evidence="2 11">Belongs to the 'phage' integrase family. XerC subfamily.</text>
</comment>
<evidence type="ECO:0000259" key="14">
    <source>
        <dbReference type="PROSITE" id="PS51900"/>
    </source>
</evidence>
<comment type="function">
    <text evidence="11">Site-specific tyrosine recombinase, which acts by catalyzing the cutting and rejoining of the recombining DNA molecules. The XerC-XerD complex is essential to convert dimers of the bacterial chromosome into monomers to permit their segregation at cell division. It also contributes to the segregational stability of plasmids.</text>
</comment>
<dbReference type="STRING" id="1817895.AUJ95_00755"/>
<evidence type="ECO:0000313" key="16">
    <source>
        <dbReference type="Proteomes" id="UP000183085"/>
    </source>
</evidence>
<dbReference type="GO" id="GO:0005737">
    <property type="term" value="C:cytoplasm"/>
    <property type="evidence" value="ECO:0007669"/>
    <property type="project" value="UniProtKB-SubCell"/>
</dbReference>
<feature type="active site" evidence="11">
    <location>
        <position position="239"/>
    </location>
</feature>
<dbReference type="InterPro" id="IPR004107">
    <property type="entry name" value="Integrase_SAM-like_N"/>
</dbReference>
<evidence type="ECO:0000256" key="12">
    <source>
        <dbReference type="NCBIfam" id="TIGR02224"/>
    </source>
</evidence>
<keyword evidence="7 11" id="KW-0229">DNA integration</keyword>
<evidence type="ECO:0000256" key="11">
    <source>
        <dbReference type="HAMAP-Rule" id="MF_01808"/>
    </source>
</evidence>
<feature type="active site" evidence="11">
    <location>
        <position position="146"/>
    </location>
</feature>
<evidence type="ECO:0000256" key="10">
    <source>
        <dbReference type="ARBA" id="ARBA00023306"/>
    </source>
</evidence>
<dbReference type="AlphaFoldDB" id="A0A1J5E521"/>
<gene>
    <name evidence="11" type="primary">xerC</name>
    <name evidence="15" type="ORF">AUJ95_00755</name>
</gene>
<feature type="domain" description="Core-binding (CB)" evidence="14">
    <location>
        <begin position="1"/>
        <end position="85"/>
    </location>
</feature>
<dbReference type="NCBIfam" id="TIGR02225">
    <property type="entry name" value="recomb_XerD"/>
    <property type="match status" value="1"/>
</dbReference>
<dbReference type="Proteomes" id="UP000183085">
    <property type="component" value="Unassembled WGS sequence"/>
</dbReference>
<comment type="similarity">
    <text evidence="3">Belongs to the 'phage' integrase family. XerD subfamily.</text>
</comment>
<dbReference type="GO" id="GO:0007059">
    <property type="term" value="P:chromosome segregation"/>
    <property type="evidence" value="ECO:0007669"/>
    <property type="project" value="UniProtKB-UniRule"/>
</dbReference>
<protein>
    <recommendedName>
        <fullName evidence="11 12">Tyrosine recombinase XerC</fullName>
    </recommendedName>
</protein>
<evidence type="ECO:0000256" key="3">
    <source>
        <dbReference type="ARBA" id="ARBA00010450"/>
    </source>
</evidence>
<dbReference type="PANTHER" id="PTHR30349">
    <property type="entry name" value="PHAGE INTEGRASE-RELATED"/>
    <property type="match status" value="1"/>
</dbReference>
<dbReference type="Gene3D" id="1.10.150.130">
    <property type="match status" value="1"/>
</dbReference>
<accession>A0A1J5E521</accession>
<dbReference type="PANTHER" id="PTHR30349:SF77">
    <property type="entry name" value="TYROSINE RECOMBINASE XERC"/>
    <property type="match status" value="1"/>
</dbReference>
<keyword evidence="6 11" id="KW-0159">Chromosome partition</keyword>
<comment type="subunit">
    <text evidence="11">Forms a cyclic heterotetrameric complex composed of two molecules of XerC and two molecules of XerD.</text>
</comment>
<feature type="domain" description="Tyr recombinase" evidence="13">
    <location>
        <begin position="106"/>
        <end position="287"/>
    </location>
</feature>
<feature type="active site" description="O-(3'-phospho-DNA)-tyrosine intermediate" evidence="11">
    <location>
        <position position="274"/>
    </location>
</feature>
<dbReference type="InterPro" id="IPR050090">
    <property type="entry name" value="Tyrosine_recombinase_XerCD"/>
</dbReference>
<evidence type="ECO:0000256" key="2">
    <source>
        <dbReference type="ARBA" id="ARBA00006657"/>
    </source>
</evidence>
<dbReference type="PROSITE" id="PS51900">
    <property type="entry name" value="CB"/>
    <property type="match status" value="1"/>
</dbReference>
<dbReference type="InterPro" id="IPR010998">
    <property type="entry name" value="Integrase_recombinase_N"/>
</dbReference>
<dbReference type="InterPro" id="IPR011932">
    <property type="entry name" value="Recomb_XerD"/>
</dbReference>
<feature type="active site" evidence="11">
    <location>
        <position position="265"/>
    </location>
</feature>
<comment type="subcellular location">
    <subcellularLocation>
        <location evidence="1 11">Cytoplasm</location>
    </subcellularLocation>
</comment>
<dbReference type="GO" id="GO:0009037">
    <property type="term" value="F:tyrosine-based site-specific recombinase activity"/>
    <property type="evidence" value="ECO:0007669"/>
    <property type="project" value="UniProtKB-UniRule"/>
</dbReference>
<dbReference type="PROSITE" id="PS51898">
    <property type="entry name" value="TYR_RECOMBINASE"/>
    <property type="match status" value="1"/>
</dbReference>
<evidence type="ECO:0000256" key="7">
    <source>
        <dbReference type="ARBA" id="ARBA00022908"/>
    </source>
</evidence>
<keyword evidence="4 11" id="KW-0963">Cytoplasm</keyword>
<evidence type="ECO:0000256" key="5">
    <source>
        <dbReference type="ARBA" id="ARBA00022618"/>
    </source>
</evidence>
<dbReference type="InterPro" id="IPR023009">
    <property type="entry name" value="Tyrosine_recombinase_XerC/XerD"/>
</dbReference>
<organism evidence="15 16">
    <name type="scientific">Candidatus Desantisbacteria bacterium CG2_30_40_21</name>
    <dbReference type="NCBI Taxonomy" id="1817895"/>
    <lineage>
        <taxon>Bacteria</taxon>
        <taxon>Candidatus Desantisiibacteriota</taxon>
    </lineage>
</organism>
<dbReference type="InterPro" id="IPR002104">
    <property type="entry name" value="Integrase_catalytic"/>
</dbReference>
<sequence length="293" mass="33837">MLHLTEFLSYIESEKNYSSHTIAGYKNDLLSCAEFLGDNDLELGRGELDHLWLRRYLGELQKKQYSRKTIARRLAALRTYFRFLCREKYCQTNPARALRTPKLEMRLPKFLYPEEMTTLIDTPATDNVLGLRDKAILESLYSSGMRVSELVSLNITDIEFERGIARVMGKGRKERLVPLGSYALSAIRQYLDIRDKALQGKQESAIFLNHRGKRITDRGVRLLIHKITQAQGFEDVSPHTMRHTFATHMLNNGADLRIVQELLGHVSLSTTQIYTHVTRERLKTVYNKAHPRA</sequence>
<evidence type="ECO:0000256" key="1">
    <source>
        <dbReference type="ARBA" id="ARBA00004496"/>
    </source>
</evidence>
<keyword evidence="10 11" id="KW-0131">Cell cycle</keyword>
<dbReference type="InterPro" id="IPR044068">
    <property type="entry name" value="CB"/>
</dbReference>
<reference evidence="15 16" key="1">
    <citation type="journal article" date="2016" name="Environ. Microbiol.">
        <title>Genomic resolution of a cold subsurface aquifer community provides metabolic insights for novel microbes adapted to high CO concentrations.</title>
        <authorList>
            <person name="Probst A.J."/>
            <person name="Castelle C.J."/>
            <person name="Singh A."/>
            <person name="Brown C.T."/>
            <person name="Anantharaman K."/>
            <person name="Sharon I."/>
            <person name="Hug L.A."/>
            <person name="Burstein D."/>
            <person name="Emerson J.B."/>
            <person name="Thomas B.C."/>
            <person name="Banfield J.F."/>
        </authorList>
    </citation>
    <scope>NUCLEOTIDE SEQUENCE [LARGE SCALE GENOMIC DNA]</scope>
    <source>
        <strain evidence="15">CG2_30_40_21</strain>
    </source>
</reference>
<evidence type="ECO:0000256" key="9">
    <source>
        <dbReference type="ARBA" id="ARBA00023172"/>
    </source>
</evidence>
<dbReference type="InterPro" id="IPR011931">
    <property type="entry name" value="Recomb_XerC"/>
</dbReference>
<keyword evidence="5 11" id="KW-0132">Cell division</keyword>
<feature type="active site" evidence="11">
    <location>
        <position position="242"/>
    </location>
</feature>
<dbReference type="Pfam" id="PF02899">
    <property type="entry name" value="Phage_int_SAM_1"/>
    <property type="match status" value="1"/>
</dbReference>
<comment type="caution">
    <text evidence="15">The sequence shown here is derived from an EMBL/GenBank/DDBJ whole genome shotgun (WGS) entry which is preliminary data.</text>
</comment>
<dbReference type="Pfam" id="PF00589">
    <property type="entry name" value="Phage_integrase"/>
    <property type="match status" value="1"/>
</dbReference>
<dbReference type="GO" id="GO:0003677">
    <property type="term" value="F:DNA binding"/>
    <property type="evidence" value="ECO:0007669"/>
    <property type="project" value="UniProtKB-UniRule"/>
</dbReference>
<dbReference type="NCBIfam" id="TIGR02224">
    <property type="entry name" value="recomb_XerC"/>
    <property type="match status" value="1"/>
</dbReference>
<dbReference type="InterPro" id="IPR011010">
    <property type="entry name" value="DNA_brk_join_enz"/>
</dbReference>
<evidence type="ECO:0000256" key="4">
    <source>
        <dbReference type="ARBA" id="ARBA00022490"/>
    </source>
</evidence>
<evidence type="ECO:0000256" key="6">
    <source>
        <dbReference type="ARBA" id="ARBA00022829"/>
    </source>
</evidence>
<evidence type="ECO:0000313" key="15">
    <source>
        <dbReference type="EMBL" id="OIP43429.1"/>
    </source>
</evidence>
<dbReference type="HAMAP" id="MF_01808">
    <property type="entry name" value="Recomb_XerC_XerD"/>
    <property type="match status" value="1"/>
</dbReference>
<evidence type="ECO:0000259" key="13">
    <source>
        <dbReference type="PROSITE" id="PS51898"/>
    </source>
</evidence>
<dbReference type="CDD" id="cd00798">
    <property type="entry name" value="INT_XerDC_C"/>
    <property type="match status" value="1"/>
</dbReference>
<dbReference type="GO" id="GO:0006313">
    <property type="term" value="P:DNA transposition"/>
    <property type="evidence" value="ECO:0007669"/>
    <property type="project" value="UniProtKB-UniRule"/>
</dbReference>